<dbReference type="InterPro" id="IPR001895">
    <property type="entry name" value="RASGEF_cat_dom"/>
</dbReference>
<dbReference type="EMBL" id="MLAK01001315">
    <property type="protein sequence ID" value="OHS94451.1"/>
    <property type="molecule type" value="Genomic_DNA"/>
</dbReference>
<dbReference type="PANTHER" id="PTHR23113">
    <property type="entry name" value="GUANINE NUCLEOTIDE EXCHANGE FACTOR"/>
    <property type="match status" value="1"/>
</dbReference>
<evidence type="ECO:0000256" key="3">
    <source>
        <dbReference type="SAM" id="MobiDB-lite"/>
    </source>
</evidence>
<dbReference type="InterPro" id="IPR000651">
    <property type="entry name" value="Ras-like_Gua-exchang_fac_N"/>
</dbReference>
<evidence type="ECO:0000313" key="7">
    <source>
        <dbReference type="Proteomes" id="UP000179807"/>
    </source>
</evidence>
<feature type="region of interest" description="Disordered" evidence="3">
    <location>
        <begin position="1"/>
        <end position="25"/>
    </location>
</feature>
<keyword evidence="1 2" id="KW-0344">Guanine-nucleotide releasing factor</keyword>
<dbReference type="InterPro" id="IPR036964">
    <property type="entry name" value="RASGEF_cat_dom_sf"/>
</dbReference>
<dbReference type="InterPro" id="IPR008937">
    <property type="entry name" value="Ras-like_GEF"/>
</dbReference>
<evidence type="ECO:0000259" key="4">
    <source>
        <dbReference type="PROSITE" id="PS50009"/>
    </source>
</evidence>
<dbReference type="Gene3D" id="1.20.870.10">
    <property type="entry name" value="Son of sevenless (SoS) protein Chain: S domain 1"/>
    <property type="match status" value="1"/>
</dbReference>
<accession>A0A1J4J9Y0</accession>
<proteinExistence type="predicted"/>
<dbReference type="InterPro" id="IPR023578">
    <property type="entry name" value="Ras_GEF_dom_sf"/>
</dbReference>
<evidence type="ECO:0000313" key="6">
    <source>
        <dbReference type="EMBL" id="OHS94451.1"/>
    </source>
</evidence>
<feature type="domain" description="Ras-GEF" evidence="4">
    <location>
        <begin position="349"/>
        <end position="582"/>
    </location>
</feature>
<dbReference type="Pfam" id="PF00618">
    <property type="entry name" value="RasGEF_N"/>
    <property type="match status" value="1"/>
</dbReference>
<dbReference type="Gene3D" id="1.10.840.10">
    <property type="entry name" value="Ras guanine-nucleotide exchange factors catalytic domain"/>
    <property type="match status" value="1"/>
</dbReference>
<sequence>MEAFQNEKLSNQQDQSDNPVVKKPPLPISSEYDMIKDNYFSDVDINRSNWLEDAIKKDPSILEFRERVNPLARAAKFGRLYLPNNRYLEQQTLLSLISQHFRTLGLVEAQSSLHSEWDGNYDIPAHLSRSQLTFLIQRGVSHCERFWELSSNNSHLSDEEQKRIVDEEISRIIGGAPNIVDDTNPIESEVPYDPHFILIDKEKRIITYASLNQIILILTSDTQVIMPELAPSFCLTYKSFVSSKALFSKIRERFRMAVKEKDQDTLEKTCNLFKLWLDEAGSEIEQPIIEAMKIFVEKEIKPIFPQIEVDFERTSTKYALDIDYSKAPNVNLGHCDKIWTGDFSLFDLPPEEIARQMTIWSCTKYYAIQRSELLDGAWQNPRLKHRAPNITALINHTNVTSKWIAFSILNEPTFEKRMQTFCYLIQVMRHLWELQNYYDVFSIFGGFNEPEIMRLNNHMAELSRKDHAFLDEVRRHLEEGGATWQLIRKLNENALKNNKPVLPYFGIYLSDLFKYDDVIKSKKDGLLNVEKCLKLYEFITKLEIFKKNKYCFLPIIQVQEKLDDLPTRDDETLMMISQEIEP</sequence>
<name>A0A1J4J9Y0_9EUKA</name>
<keyword evidence="7" id="KW-1185">Reference proteome</keyword>
<dbReference type="SUPFAM" id="SSF48366">
    <property type="entry name" value="Ras GEF"/>
    <property type="match status" value="1"/>
</dbReference>
<feature type="compositionally biased region" description="Polar residues" evidence="3">
    <location>
        <begin position="7"/>
        <end position="18"/>
    </location>
</feature>
<dbReference type="OrthoDB" id="10254377at2759"/>
<dbReference type="Proteomes" id="UP000179807">
    <property type="component" value="Unassembled WGS sequence"/>
</dbReference>
<dbReference type="VEuPathDB" id="TrichDB:TRFO_11048"/>
<dbReference type="GO" id="GO:0005085">
    <property type="term" value="F:guanyl-nucleotide exchange factor activity"/>
    <property type="evidence" value="ECO:0007669"/>
    <property type="project" value="UniProtKB-KW"/>
</dbReference>
<evidence type="ECO:0000259" key="5">
    <source>
        <dbReference type="PROSITE" id="PS50212"/>
    </source>
</evidence>
<dbReference type="AlphaFoldDB" id="A0A1J4J9Y0"/>
<dbReference type="SMART" id="SM00147">
    <property type="entry name" value="RasGEF"/>
    <property type="match status" value="1"/>
</dbReference>
<reference evidence="6" key="1">
    <citation type="submission" date="2016-10" db="EMBL/GenBank/DDBJ databases">
        <authorList>
            <person name="Benchimol M."/>
            <person name="Almeida L.G."/>
            <person name="Vasconcelos A.T."/>
            <person name="Perreira-Neves A."/>
            <person name="Rosa I.A."/>
            <person name="Tasca T."/>
            <person name="Bogo M.R."/>
            <person name="de Souza W."/>
        </authorList>
    </citation>
    <scope>NUCLEOTIDE SEQUENCE [LARGE SCALE GENOMIC DNA]</scope>
    <source>
        <strain evidence="6">K</strain>
    </source>
</reference>
<protein>
    <submittedName>
        <fullName evidence="6">RasGEF domain containing protein</fullName>
    </submittedName>
</protein>
<dbReference type="Pfam" id="PF00617">
    <property type="entry name" value="RasGEF"/>
    <property type="match status" value="1"/>
</dbReference>
<comment type="caution">
    <text evidence="6">The sequence shown here is derived from an EMBL/GenBank/DDBJ whole genome shotgun (WGS) entry which is preliminary data.</text>
</comment>
<dbReference type="GO" id="GO:0007264">
    <property type="term" value="P:small GTPase-mediated signal transduction"/>
    <property type="evidence" value="ECO:0007669"/>
    <property type="project" value="InterPro"/>
</dbReference>
<dbReference type="RefSeq" id="XP_068347588.1">
    <property type="nucleotide sequence ID" value="XM_068495811.1"/>
</dbReference>
<gene>
    <name evidence="6" type="ORF">TRFO_11048</name>
</gene>
<evidence type="ECO:0000256" key="2">
    <source>
        <dbReference type="PROSITE-ProRule" id="PRU00168"/>
    </source>
</evidence>
<evidence type="ECO:0000256" key="1">
    <source>
        <dbReference type="ARBA" id="ARBA00022658"/>
    </source>
</evidence>
<dbReference type="PROSITE" id="PS50212">
    <property type="entry name" value="RASGEF_NTER"/>
    <property type="match status" value="1"/>
</dbReference>
<organism evidence="6 7">
    <name type="scientific">Tritrichomonas foetus</name>
    <dbReference type="NCBI Taxonomy" id="1144522"/>
    <lineage>
        <taxon>Eukaryota</taxon>
        <taxon>Metamonada</taxon>
        <taxon>Parabasalia</taxon>
        <taxon>Tritrichomonadida</taxon>
        <taxon>Tritrichomonadidae</taxon>
        <taxon>Tritrichomonas</taxon>
    </lineage>
</organism>
<dbReference type="PANTHER" id="PTHR23113:SF365">
    <property type="entry name" value="RAS-GEF DOMAIN-CONTAINING PROTEIN"/>
    <property type="match status" value="1"/>
</dbReference>
<feature type="domain" description="N-terminal Ras-GEF" evidence="5">
    <location>
        <begin position="202"/>
        <end position="319"/>
    </location>
</feature>
<dbReference type="PROSITE" id="PS50009">
    <property type="entry name" value="RASGEF_CAT"/>
    <property type="match status" value="1"/>
</dbReference>
<dbReference type="GeneID" id="94830515"/>